<dbReference type="InterPro" id="IPR006976">
    <property type="entry name" value="VanZ-like"/>
</dbReference>
<dbReference type="Pfam" id="PF04892">
    <property type="entry name" value="VanZ"/>
    <property type="match status" value="1"/>
</dbReference>
<feature type="transmembrane region" description="Helical" evidence="1">
    <location>
        <begin position="133"/>
        <end position="156"/>
    </location>
</feature>
<gene>
    <name evidence="3" type="ORF">E5982_02910</name>
</gene>
<feature type="transmembrane region" description="Helical" evidence="1">
    <location>
        <begin position="168"/>
        <end position="189"/>
    </location>
</feature>
<feature type="domain" description="VanZ-like" evidence="2">
    <location>
        <begin position="57"/>
        <end position="183"/>
    </location>
</feature>
<protein>
    <recommendedName>
        <fullName evidence="2">VanZ-like domain-containing protein</fullName>
    </recommendedName>
</protein>
<keyword evidence="1" id="KW-0472">Membrane</keyword>
<dbReference type="InterPro" id="IPR053150">
    <property type="entry name" value="Teicoplanin_resist-assoc"/>
</dbReference>
<dbReference type="Proteomes" id="UP000309454">
    <property type="component" value="Unassembled WGS sequence"/>
</dbReference>
<keyword evidence="1" id="KW-1133">Transmembrane helix</keyword>
<dbReference type="EMBL" id="SSTM01000002">
    <property type="protein sequence ID" value="TJW11187.1"/>
    <property type="molecule type" value="Genomic_DNA"/>
</dbReference>
<accession>A0A4T9TEF9</accession>
<proteinExistence type="predicted"/>
<reference evidence="3 4" key="1">
    <citation type="submission" date="2019-04" db="EMBL/GenBank/DDBJ databases">
        <title>Microbes associate with the intestines of laboratory mice.</title>
        <authorList>
            <person name="Navarre W."/>
            <person name="Wong E."/>
            <person name="Huang K.C."/>
            <person name="Tropini C."/>
            <person name="Ng K."/>
            <person name="Yu B."/>
        </authorList>
    </citation>
    <scope>NUCLEOTIDE SEQUENCE [LARGE SCALE GENOMIC DNA]</scope>
    <source>
        <strain evidence="3 4">NM48_B13</strain>
    </source>
</reference>
<feature type="transmembrane region" description="Helical" evidence="1">
    <location>
        <begin position="253"/>
        <end position="273"/>
    </location>
</feature>
<feature type="transmembrane region" description="Helical" evidence="1">
    <location>
        <begin position="51"/>
        <end position="69"/>
    </location>
</feature>
<evidence type="ECO:0000313" key="4">
    <source>
        <dbReference type="Proteomes" id="UP000309454"/>
    </source>
</evidence>
<evidence type="ECO:0000313" key="3">
    <source>
        <dbReference type="EMBL" id="TJW11187.1"/>
    </source>
</evidence>
<dbReference type="PANTHER" id="PTHR36834:SF1">
    <property type="entry name" value="INTEGRAL MEMBRANE PROTEIN"/>
    <property type="match status" value="1"/>
</dbReference>
<feature type="transmembrane region" description="Helical" evidence="1">
    <location>
        <begin position="210"/>
        <end position="233"/>
    </location>
</feature>
<feature type="transmembrane region" description="Helical" evidence="1">
    <location>
        <begin position="20"/>
        <end position="39"/>
    </location>
</feature>
<evidence type="ECO:0000256" key="1">
    <source>
        <dbReference type="SAM" id="Phobius"/>
    </source>
</evidence>
<feature type="transmembrane region" description="Helical" evidence="1">
    <location>
        <begin position="104"/>
        <end position="126"/>
    </location>
</feature>
<feature type="transmembrane region" description="Helical" evidence="1">
    <location>
        <begin position="302"/>
        <end position="329"/>
    </location>
</feature>
<dbReference type="PANTHER" id="PTHR36834">
    <property type="entry name" value="MEMBRANE PROTEIN-RELATED"/>
    <property type="match status" value="1"/>
</dbReference>
<organism evidence="3 4">
    <name type="scientific">Parvibacter caecicola</name>
    <dbReference type="NCBI Taxonomy" id="747645"/>
    <lineage>
        <taxon>Bacteria</taxon>
        <taxon>Bacillati</taxon>
        <taxon>Actinomycetota</taxon>
        <taxon>Coriobacteriia</taxon>
        <taxon>Coriobacteriales</taxon>
        <taxon>Coriobacteriaceae</taxon>
        <taxon>Parvibacter</taxon>
    </lineage>
</organism>
<keyword evidence="4" id="KW-1185">Reference proteome</keyword>
<keyword evidence="1" id="KW-0812">Transmembrane</keyword>
<dbReference type="OrthoDB" id="4822551at2"/>
<dbReference type="AlphaFoldDB" id="A0A4T9TEF9"/>
<sequence>MGAVINGYIASFSGSFDVAVLLWPLLSLLLSVPVLVGLYRRDGWLPLATVFAVYASILYAAGLVCFTLYPLPAGDSGPGITYGMPPQWVPLNSIGDIMEGGLKAALQVLFNVVLFVPLGFIARTLLKLKFPLALALSFFATCLIETAQLTGLFGAYPFAFRTFDVDDILWNTLGGVVGWGLGHLALRLTRREEAVMPPVTHRPGLVRRAVALWTDAMIIDVCAVVPRLMVVIGLRMLMGDAFDDNLLVQVNNIVWVTCYGAAFVVVEVVVPWLRDGSTPAGMFYRMSCETCKRTGPARAAFYALRAAALLLVLRYPLFAAPALAVFYLVARQMPYDFIPAISAATGEGGRAAQGPEGAEAAEDIPAAVTLQ</sequence>
<name>A0A4T9TEF9_9ACTN</name>
<evidence type="ECO:0000259" key="2">
    <source>
        <dbReference type="Pfam" id="PF04892"/>
    </source>
</evidence>
<comment type="caution">
    <text evidence="3">The sequence shown here is derived from an EMBL/GenBank/DDBJ whole genome shotgun (WGS) entry which is preliminary data.</text>
</comment>